<dbReference type="AlphaFoldDB" id="A0A381J9C6"/>
<dbReference type="Proteomes" id="UP000254664">
    <property type="component" value="Unassembled WGS sequence"/>
</dbReference>
<dbReference type="OrthoDB" id="2680433at2"/>
<gene>
    <name evidence="2" type="ORF">NCTC9836_01373</name>
</gene>
<keyword evidence="1" id="KW-1133">Transmembrane helix</keyword>
<keyword evidence="3" id="KW-1185">Reference proteome</keyword>
<name>A0A381J9C6_9CLOT</name>
<dbReference type="InterPro" id="IPR024405">
    <property type="entry name" value="Phage_BhlA/UviB"/>
</dbReference>
<protein>
    <submittedName>
        <fullName evidence="2">Putative UviB</fullName>
    </submittedName>
</protein>
<evidence type="ECO:0000313" key="3">
    <source>
        <dbReference type="Proteomes" id="UP000254664"/>
    </source>
</evidence>
<dbReference type="Pfam" id="PF10960">
    <property type="entry name" value="Holin_BhlA"/>
    <property type="match status" value="1"/>
</dbReference>
<proteinExistence type="predicted"/>
<evidence type="ECO:0000313" key="2">
    <source>
        <dbReference type="EMBL" id="SUY47046.1"/>
    </source>
</evidence>
<organism evidence="2 3">
    <name type="scientific">Clostridium putrefaciens</name>
    <dbReference type="NCBI Taxonomy" id="99675"/>
    <lineage>
        <taxon>Bacteria</taxon>
        <taxon>Bacillati</taxon>
        <taxon>Bacillota</taxon>
        <taxon>Clostridia</taxon>
        <taxon>Eubacteriales</taxon>
        <taxon>Clostridiaceae</taxon>
        <taxon>Clostridium</taxon>
    </lineage>
</organism>
<feature type="transmembrane region" description="Helical" evidence="1">
    <location>
        <begin position="6"/>
        <end position="27"/>
    </location>
</feature>
<dbReference type="RefSeq" id="WP_115641049.1">
    <property type="nucleotide sequence ID" value="NZ_UFWZ01000001.1"/>
</dbReference>
<keyword evidence="1" id="KW-0812">Transmembrane</keyword>
<evidence type="ECO:0000256" key="1">
    <source>
        <dbReference type="SAM" id="Phobius"/>
    </source>
</evidence>
<accession>A0A381J9C6</accession>
<reference evidence="2 3" key="1">
    <citation type="submission" date="2018-06" db="EMBL/GenBank/DDBJ databases">
        <authorList>
            <consortium name="Pathogen Informatics"/>
            <person name="Doyle S."/>
        </authorList>
    </citation>
    <scope>NUCLEOTIDE SEQUENCE [LARGE SCALE GENOMIC DNA]</scope>
    <source>
        <strain evidence="2 3">NCTC9836</strain>
    </source>
</reference>
<sequence length="75" mass="8755">MDGEVLKMAVSQGLGYSLFVWLFFYTLKKQEQRDNRSEKREGNYQGIVQELTSSLSSIEDIKCDVKEVKDYILKK</sequence>
<keyword evidence="1" id="KW-0472">Membrane</keyword>
<dbReference type="EMBL" id="UFWZ01000001">
    <property type="protein sequence ID" value="SUY47046.1"/>
    <property type="molecule type" value="Genomic_DNA"/>
</dbReference>